<accession>A0ABW1WX44</accession>
<feature type="domain" description="Activator of Hsp90 ATPase homologue 1/2-like C-terminal" evidence="2">
    <location>
        <begin position="34"/>
        <end position="139"/>
    </location>
</feature>
<keyword evidence="4" id="KW-1185">Reference proteome</keyword>
<evidence type="ECO:0000259" key="2">
    <source>
        <dbReference type="Pfam" id="PF08327"/>
    </source>
</evidence>
<comment type="caution">
    <text evidence="3">The sequence shown here is derived from an EMBL/GenBank/DDBJ whole genome shotgun (WGS) entry which is preliminary data.</text>
</comment>
<evidence type="ECO:0000313" key="3">
    <source>
        <dbReference type="EMBL" id="MFC6395391.1"/>
    </source>
</evidence>
<organism evidence="3 4">
    <name type="scientific">Luteococcus sanguinis</name>
    <dbReference type="NCBI Taxonomy" id="174038"/>
    <lineage>
        <taxon>Bacteria</taxon>
        <taxon>Bacillati</taxon>
        <taxon>Actinomycetota</taxon>
        <taxon>Actinomycetes</taxon>
        <taxon>Propionibacteriales</taxon>
        <taxon>Propionibacteriaceae</taxon>
        <taxon>Luteococcus</taxon>
    </lineage>
</organism>
<gene>
    <name evidence="3" type="ORF">ACFP57_00070</name>
</gene>
<dbReference type="RefSeq" id="WP_343886682.1">
    <property type="nucleotide sequence ID" value="NZ_BAAAKI010000017.1"/>
</dbReference>
<evidence type="ECO:0000256" key="1">
    <source>
        <dbReference type="ARBA" id="ARBA00006817"/>
    </source>
</evidence>
<evidence type="ECO:0000313" key="4">
    <source>
        <dbReference type="Proteomes" id="UP001596266"/>
    </source>
</evidence>
<dbReference type="Pfam" id="PF08327">
    <property type="entry name" value="AHSA1"/>
    <property type="match status" value="1"/>
</dbReference>
<dbReference type="InterPro" id="IPR013538">
    <property type="entry name" value="ASHA1/2-like_C"/>
</dbReference>
<comment type="similarity">
    <text evidence="1">Belongs to the AHA1 family.</text>
</comment>
<dbReference type="InterPro" id="IPR023393">
    <property type="entry name" value="START-like_dom_sf"/>
</dbReference>
<reference evidence="4" key="1">
    <citation type="journal article" date="2019" name="Int. J. Syst. Evol. Microbiol.">
        <title>The Global Catalogue of Microorganisms (GCM) 10K type strain sequencing project: providing services to taxonomists for standard genome sequencing and annotation.</title>
        <authorList>
            <consortium name="The Broad Institute Genomics Platform"/>
            <consortium name="The Broad Institute Genome Sequencing Center for Infectious Disease"/>
            <person name="Wu L."/>
            <person name="Ma J."/>
        </authorList>
    </citation>
    <scope>NUCLEOTIDE SEQUENCE [LARGE SCALE GENOMIC DNA]</scope>
    <source>
        <strain evidence="4">CGMCC 1.15277</strain>
    </source>
</reference>
<dbReference type="EMBL" id="JBHSUA010000002">
    <property type="protein sequence ID" value="MFC6395391.1"/>
    <property type="molecule type" value="Genomic_DNA"/>
</dbReference>
<dbReference type="SUPFAM" id="SSF55961">
    <property type="entry name" value="Bet v1-like"/>
    <property type="match status" value="1"/>
</dbReference>
<dbReference type="Proteomes" id="UP001596266">
    <property type="component" value="Unassembled WGS sequence"/>
</dbReference>
<dbReference type="Gene3D" id="3.30.530.20">
    <property type="match status" value="1"/>
</dbReference>
<proteinExistence type="inferred from homology"/>
<protein>
    <submittedName>
        <fullName evidence="3">SRPBCC domain-containing protein</fullName>
    </submittedName>
</protein>
<sequence>MSDSTALTTALAGPLTPARRREEVLTLTTVLPMSQQQVWTALTDPNALAKWSPIIPDRPLVAEGTATSLEHPAAPPVDATVVEAREPWYLEHHWGGDVVGWQLAPSGEGTQVNLVHQLARPESAIDTAAGWHVCLTVLALQAAGEQVERCVGDDSLDLDWDALRARYAQVIPDPAIKDDQA</sequence>
<name>A0ABW1WX44_9ACTN</name>